<name>A0ACC4D8G2_PURLI</name>
<evidence type="ECO:0000313" key="1">
    <source>
        <dbReference type="EMBL" id="KAL3952378.1"/>
    </source>
</evidence>
<protein>
    <submittedName>
        <fullName evidence="1">Uncharacterized protein</fullName>
    </submittedName>
</protein>
<organism evidence="1 2">
    <name type="scientific">Purpureocillium lilacinum</name>
    <name type="common">Paecilomyces lilacinus</name>
    <dbReference type="NCBI Taxonomy" id="33203"/>
    <lineage>
        <taxon>Eukaryota</taxon>
        <taxon>Fungi</taxon>
        <taxon>Dikarya</taxon>
        <taxon>Ascomycota</taxon>
        <taxon>Pezizomycotina</taxon>
        <taxon>Sordariomycetes</taxon>
        <taxon>Hypocreomycetidae</taxon>
        <taxon>Hypocreales</taxon>
        <taxon>Ophiocordycipitaceae</taxon>
        <taxon>Purpureocillium</taxon>
    </lineage>
</organism>
<gene>
    <name evidence="1" type="ORF">ACCO45_012321</name>
</gene>
<accession>A0ACC4D8G2</accession>
<proteinExistence type="predicted"/>
<dbReference type="Proteomes" id="UP001638806">
    <property type="component" value="Unassembled WGS sequence"/>
</dbReference>
<evidence type="ECO:0000313" key="2">
    <source>
        <dbReference type="Proteomes" id="UP001638806"/>
    </source>
</evidence>
<reference evidence="1" key="1">
    <citation type="submission" date="2024-12" db="EMBL/GenBank/DDBJ databases">
        <title>Comparative genomics and development of molecular markers within Purpureocillium lilacinum and among Purpureocillium species.</title>
        <authorList>
            <person name="Yeh Z.-Y."/>
            <person name="Ni N.-T."/>
            <person name="Lo P.-H."/>
            <person name="Mushyakhwo K."/>
            <person name="Lin C.-F."/>
            <person name="Nai Y.-S."/>
        </authorList>
    </citation>
    <scope>NUCLEOTIDE SEQUENCE</scope>
    <source>
        <strain evidence="1">NCHU-NPUST-175</strain>
    </source>
</reference>
<dbReference type="EMBL" id="JBGNUJ010000012">
    <property type="protein sequence ID" value="KAL3952378.1"/>
    <property type="molecule type" value="Genomic_DNA"/>
</dbReference>
<keyword evidence="2" id="KW-1185">Reference proteome</keyword>
<comment type="caution">
    <text evidence="1">The sequence shown here is derived from an EMBL/GenBank/DDBJ whole genome shotgun (WGS) entry which is preliminary data.</text>
</comment>
<sequence>MARFCDEQWYCHCGHPATWLESKKEHNYGDKFARCPLNDGVGCKFFLWAKNEPLERATLLSKAAASSPTPRTPRTTGSSFKVESTPGTSSIERRPSQDADTRPGGRDGSPTPQGSSVRRQARAGWAPSNLHQDVLAILKAENVAVNESTRRKLLYAIECKVGVYEKLMRCFEDSVSELSNGMAQASINGSPRN</sequence>